<dbReference type="EMBL" id="FRFC01000009">
    <property type="protein sequence ID" value="SHO48040.1"/>
    <property type="molecule type" value="Genomic_DNA"/>
</dbReference>
<keyword evidence="3" id="KW-1185">Reference proteome</keyword>
<reference evidence="3" key="1">
    <citation type="submission" date="2016-12" db="EMBL/GenBank/DDBJ databases">
        <authorList>
            <person name="Herbold C."/>
        </authorList>
    </citation>
    <scope>NUCLEOTIDE SEQUENCE [LARGE SCALE GENOMIC DNA]</scope>
</reference>
<evidence type="ECO:0000313" key="2">
    <source>
        <dbReference type="EMBL" id="SHO48040.1"/>
    </source>
</evidence>
<feature type="transmembrane region" description="Helical" evidence="1">
    <location>
        <begin position="142"/>
        <end position="162"/>
    </location>
</feature>
<dbReference type="AlphaFoldDB" id="A0A2H1EJC8"/>
<dbReference type="Proteomes" id="UP000232412">
    <property type="component" value="Unassembled WGS sequence"/>
</dbReference>
<keyword evidence="1" id="KW-1133">Transmembrane helix</keyword>
<feature type="transmembrane region" description="Helical" evidence="1">
    <location>
        <begin position="35"/>
        <end position="55"/>
    </location>
</feature>
<name>A0A2H1EJC8_9ARCH</name>
<gene>
    <name evidence="2" type="ORF">NSIN_80078</name>
</gene>
<proteinExistence type="predicted"/>
<keyword evidence="1" id="KW-0812">Transmembrane</keyword>
<sequence length="167" mass="18149">MHIFSKKSIGIVAILLFCIPSIAYADNERNNSVAVNLGWISIWVGIIANLSLVIFKIAKKIPTIVGSIGSVSNFAPFYKPVLDLHIMLNSIGFFAGIIHGIMLVRGLDHISLSLAIVMTFSMASGIVLRCTSGKNLKIFGRLAHGQFILAVLLVVLVVLHILTHVKF</sequence>
<feature type="transmembrane region" description="Helical" evidence="1">
    <location>
        <begin position="110"/>
        <end position="130"/>
    </location>
</feature>
<dbReference type="OrthoDB" id="12208at2157"/>
<dbReference type="RefSeq" id="WP_101010923.1">
    <property type="nucleotide sequence ID" value="NZ_FRFC01000009.1"/>
</dbReference>
<evidence type="ECO:0000313" key="3">
    <source>
        <dbReference type="Proteomes" id="UP000232412"/>
    </source>
</evidence>
<accession>A0A2H1EJC8</accession>
<evidence type="ECO:0000256" key="1">
    <source>
        <dbReference type="SAM" id="Phobius"/>
    </source>
</evidence>
<keyword evidence="1" id="KW-0472">Membrane</keyword>
<organism evidence="2 3">
    <name type="scientific">Nitrosotalea sinensis</name>
    <dbReference type="NCBI Taxonomy" id="1499975"/>
    <lineage>
        <taxon>Archaea</taxon>
        <taxon>Nitrososphaerota</taxon>
        <taxon>Nitrososphaeria</taxon>
        <taxon>Nitrosotaleales</taxon>
        <taxon>Nitrosotaleaceae</taxon>
        <taxon>Nitrosotalea</taxon>
    </lineage>
</organism>
<protein>
    <submittedName>
        <fullName evidence="2">Uncharacterized protein</fullName>
    </submittedName>
</protein>
<feature type="transmembrane region" description="Helical" evidence="1">
    <location>
        <begin position="86"/>
        <end position="104"/>
    </location>
</feature>